<accession>A0A4U1MH75</accession>
<sequence>MLHSVLVMGILRIVSGLIELTAAILILLFNDLRSAMLINAILAIVGPIILIVTMSAGLIGLAGDLSIGKILLIVIGVAFILAGTLS</sequence>
<name>A0A4U1MH75_9BACL</name>
<feature type="transmembrane region" description="Helical" evidence="1">
    <location>
        <begin position="36"/>
        <end position="61"/>
    </location>
</feature>
<evidence type="ECO:0000313" key="2">
    <source>
        <dbReference type="EMBL" id="TKD70071.1"/>
    </source>
</evidence>
<dbReference type="AlphaFoldDB" id="A0A4U1MH75"/>
<feature type="transmembrane region" description="Helical" evidence="1">
    <location>
        <begin position="67"/>
        <end position="85"/>
    </location>
</feature>
<dbReference type="Pfam" id="PF10942">
    <property type="entry name" value="DUF2619"/>
    <property type="match status" value="1"/>
</dbReference>
<reference evidence="2 3" key="1">
    <citation type="submission" date="2019-04" db="EMBL/GenBank/DDBJ databases">
        <title>Genome sequence of Bacillus hwajinpoensis strain Y2.</title>
        <authorList>
            <person name="Fair J.L."/>
            <person name="Maclea K.S."/>
        </authorList>
    </citation>
    <scope>NUCLEOTIDE SEQUENCE [LARGE SCALE GENOMIC DNA]</scope>
    <source>
        <strain evidence="2 3">Y2</strain>
    </source>
</reference>
<keyword evidence="1" id="KW-0812">Transmembrane</keyword>
<feature type="transmembrane region" description="Helical" evidence="1">
    <location>
        <begin position="6"/>
        <end position="29"/>
    </location>
</feature>
<gene>
    <name evidence="2" type="ORF">FBF83_12480</name>
</gene>
<keyword evidence="1" id="KW-1133">Transmembrane helix</keyword>
<evidence type="ECO:0000256" key="1">
    <source>
        <dbReference type="SAM" id="Phobius"/>
    </source>
</evidence>
<proteinExistence type="predicted"/>
<dbReference type="RefSeq" id="WP_136947488.1">
    <property type="nucleotide sequence ID" value="NZ_SWFM01000003.1"/>
</dbReference>
<dbReference type="InterPro" id="IPR020390">
    <property type="entry name" value="Uncharacterised_YqhV"/>
</dbReference>
<keyword evidence="1" id="KW-0472">Membrane</keyword>
<evidence type="ECO:0000313" key="3">
    <source>
        <dbReference type="Proteomes" id="UP000310541"/>
    </source>
</evidence>
<comment type="caution">
    <text evidence="2">The sequence shown here is derived from an EMBL/GenBank/DDBJ whole genome shotgun (WGS) entry which is preliminary data.</text>
</comment>
<dbReference type="EMBL" id="SWFM01000003">
    <property type="protein sequence ID" value="TKD70071.1"/>
    <property type="molecule type" value="Genomic_DNA"/>
</dbReference>
<dbReference type="OrthoDB" id="1726013at2"/>
<protein>
    <submittedName>
        <fullName evidence="2">DUF2619 domain-containing protein</fullName>
    </submittedName>
</protein>
<organism evidence="2 3">
    <name type="scientific">Guptibacillus hwajinpoensis</name>
    <dbReference type="NCBI Taxonomy" id="208199"/>
    <lineage>
        <taxon>Bacteria</taxon>
        <taxon>Bacillati</taxon>
        <taxon>Bacillota</taxon>
        <taxon>Bacilli</taxon>
        <taxon>Bacillales</taxon>
        <taxon>Guptibacillaceae</taxon>
        <taxon>Guptibacillus</taxon>
    </lineage>
</organism>
<dbReference type="Proteomes" id="UP000310541">
    <property type="component" value="Unassembled WGS sequence"/>
</dbReference>